<protein>
    <recommendedName>
        <fullName evidence="3 10">Argininosuccinate synthase</fullName>
        <ecNumber evidence="3 10">6.3.4.5</ecNumber>
    </recommendedName>
    <alternativeName>
        <fullName evidence="10">Citrulline--aspartate ligase</fullName>
    </alternativeName>
</protein>
<dbReference type="GO" id="GO:0005737">
    <property type="term" value="C:cytoplasm"/>
    <property type="evidence" value="ECO:0007669"/>
    <property type="project" value="UniProtKB-SubCell"/>
</dbReference>
<evidence type="ECO:0000256" key="6">
    <source>
        <dbReference type="ARBA" id="ARBA00022598"/>
    </source>
</evidence>
<dbReference type="InterPro" id="IPR001518">
    <property type="entry name" value="Arginosuc_synth"/>
</dbReference>
<dbReference type="PANTHER" id="PTHR11587">
    <property type="entry name" value="ARGININOSUCCINATE SYNTHASE"/>
    <property type="match status" value="1"/>
</dbReference>
<dbReference type="Pfam" id="PF20979">
    <property type="entry name" value="Arginosuc_syn_C"/>
    <property type="match status" value="1"/>
</dbReference>
<comment type="caution">
    <text evidence="13">The sequence shown here is derived from an EMBL/GenBank/DDBJ whole genome shotgun (WGS) entry which is preliminary data.</text>
</comment>
<proteinExistence type="inferred from homology"/>
<evidence type="ECO:0000313" key="13">
    <source>
        <dbReference type="EMBL" id="RID86464.1"/>
    </source>
</evidence>
<organism evidence="13 14">
    <name type="scientific">Peribacillus asahii</name>
    <dbReference type="NCBI Taxonomy" id="228899"/>
    <lineage>
        <taxon>Bacteria</taxon>
        <taxon>Bacillati</taxon>
        <taxon>Bacillota</taxon>
        <taxon>Bacilli</taxon>
        <taxon>Bacillales</taxon>
        <taxon>Bacillaceae</taxon>
        <taxon>Peribacillus</taxon>
    </lineage>
</organism>
<dbReference type="RefSeq" id="WP_119116854.1">
    <property type="nucleotide sequence ID" value="NZ_QWVS01000015.1"/>
</dbReference>
<evidence type="ECO:0000256" key="7">
    <source>
        <dbReference type="ARBA" id="ARBA00022605"/>
    </source>
</evidence>
<dbReference type="EC" id="6.3.4.5" evidence="3 10"/>
<dbReference type="InterPro" id="IPR048268">
    <property type="entry name" value="Arginosuc_syn_C"/>
</dbReference>
<name>A0A398BAA1_9BACI</name>
<dbReference type="SUPFAM" id="SSF69864">
    <property type="entry name" value="Argininosuccinate synthetase, C-terminal domain"/>
    <property type="match status" value="1"/>
</dbReference>
<feature type="binding site" evidence="10">
    <location>
        <begin position="9"/>
        <end position="17"/>
    </location>
    <ligand>
        <name>ATP</name>
        <dbReference type="ChEBI" id="CHEBI:30616"/>
    </ligand>
</feature>
<dbReference type="Gene3D" id="1.20.5.470">
    <property type="entry name" value="Single helix bin"/>
    <property type="match status" value="1"/>
</dbReference>
<dbReference type="Gene3D" id="3.90.1260.10">
    <property type="entry name" value="Argininosuccinate synthetase, chain A, domain 2"/>
    <property type="match status" value="1"/>
</dbReference>
<dbReference type="InterPro" id="IPR023434">
    <property type="entry name" value="Arginosuc_synth_type_1_subfam"/>
</dbReference>
<dbReference type="FunFam" id="3.40.50.620:FF:000038">
    <property type="entry name" value="Argininosuccinate synthase"/>
    <property type="match status" value="1"/>
</dbReference>
<evidence type="ECO:0000256" key="1">
    <source>
        <dbReference type="ARBA" id="ARBA00004967"/>
    </source>
</evidence>
<evidence type="ECO:0000256" key="9">
    <source>
        <dbReference type="ARBA" id="ARBA00022840"/>
    </source>
</evidence>
<feature type="binding site" evidence="10">
    <location>
        <position position="122"/>
    </location>
    <ligand>
        <name>L-aspartate</name>
        <dbReference type="ChEBI" id="CHEBI:29991"/>
    </ligand>
</feature>
<dbReference type="NCBIfam" id="NF001770">
    <property type="entry name" value="PRK00509.1"/>
    <property type="match status" value="1"/>
</dbReference>
<dbReference type="PROSITE" id="PS00565">
    <property type="entry name" value="ARGININOSUCCIN_SYN_2"/>
    <property type="match status" value="1"/>
</dbReference>
<evidence type="ECO:0000256" key="3">
    <source>
        <dbReference type="ARBA" id="ARBA00012286"/>
    </source>
</evidence>
<feature type="domain" description="Arginosuccinate synthase-like N-terminal" evidence="11">
    <location>
        <begin position="5"/>
        <end position="164"/>
    </location>
</feature>
<evidence type="ECO:0000313" key="14">
    <source>
        <dbReference type="Proteomes" id="UP000266016"/>
    </source>
</evidence>
<dbReference type="HAMAP" id="MF_00005">
    <property type="entry name" value="Arg_succ_synth_type1"/>
    <property type="match status" value="1"/>
</dbReference>
<dbReference type="GO" id="GO:0000050">
    <property type="term" value="P:urea cycle"/>
    <property type="evidence" value="ECO:0007669"/>
    <property type="project" value="TreeGrafter"/>
</dbReference>
<comment type="catalytic activity">
    <reaction evidence="10">
        <text>L-citrulline + L-aspartate + ATP = 2-(N(omega)-L-arginino)succinate + AMP + diphosphate + H(+)</text>
        <dbReference type="Rhea" id="RHEA:10932"/>
        <dbReference type="ChEBI" id="CHEBI:15378"/>
        <dbReference type="ChEBI" id="CHEBI:29991"/>
        <dbReference type="ChEBI" id="CHEBI:30616"/>
        <dbReference type="ChEBI" id="CHEBI:33019"/>
        <dbReference type="ChEBI" id="CHEBI:57472"/>
        <dbReference type="ChEBI" id="CHEBI:57743"/>
        <dbReference type="ChEBI" id="CHEBI:456215"/>
        <dbReference type="EC" id="6.3.4.5"/>
    </reaction>
</comment>
<dbReference type="PANTHER" id="PTHR11587:SF2">
    <property type="entry name" value="ARGININOSUCCINATE SYNTHASE"/>
    <property type="match status" value="1"/>
</dbReference>
<comment type="caution">
    <text evidence="10">Lacks conserved residue(s) required for the propagation of feature annotation.</text>
</comment>
<evidence type="ECO:0000259" key="12">
    <source>
        <dbReference type="Pfam" id="PF20979"/>
    </source>
</evidence>
<evidence type="ECO:0000256" key="2">
    <source>
        <dbReference type="ARBA" id="ARBA00011881"/>
    </source>
</evidence>
<comment type="similarity">
    <text evidence="10">Belongs to the argininosuccinate synthase family. Type 1 subfamily.</text>
</comment>
<gene>
    <name evidence="10" type="primary">argG</name>
    <name evidence="13" type="ORF">D1953_09040</name>
</gene>
<keyword evidence="14" id="KW-1185">Reference proteome</keyword>
<comment type="pathway">
    <text evidence="1 10">Amino-acid biosynthesis; L-arginine biosynthesis; L-arginine from L-ornithine and carbamoyl phosphate: step 2/3.</text>
</comment>
<evidence type="ECO:0000259" key="11">
    <source>
        <dbReference type="Pfam" id="PF00764"/>
    </source>
</evidence>
<feature type="binding site" evidence="10">
    <location>
        <position position="116"/>
    </location>
    <ligand>
        <name>ATP</name>
        <dbReference type="ChEBI" id="CHEBI:30616"/>
    </ligand>
</feature>
<sequence>MANPKIVLAYSGGLDTSVAIKWLQNKGYDVVACCLDVGEGKDLDFIKEKAITVGAVSSYVIDAKDEFAEEYALISLQAHTLYEQKYPLVSALSRPLIAKKLVEVAEAENAVAVAHGCTGKGNDQVRFEVSIKALNPDLEVLAPVREWKWSREEEIEYAQENGIPVPIGLASPYSIDQNLWGRANECGILEDPWAAPPEDAYELTTALENTPDTPDVVEIGFEQGVPVTLDGKSYKLAELILELNGIAGKHGVGRIDHVENRLVGIKSREVYEAPAAMTLIKAHKELEDITLVKDVAHFKPVIEKKLSELIYDGLWFSPLRDALVAFLAETQKTVTGTVRVKFFKGHAIVEGRKSEYSLYDEKLATYTKEDEFDHDAAVGFIKIFGLPTAVNSMVNNKKVTV</sequence>
<feature type="binding site" evidence="10">
    <location>
        <position position="86"/>
    </location>
    <ligand>
        <name>L-citrulline</name>
        <dbReference type="ChEBI" id="CHEBI:57743"/>
    </ligand>
</feature>
<evidence type="ECO:0000256" key="8">
    <source>
        <dbReference type="ARBA" id="ARBA00022741"/>
    </source>
</evidence>
<feature type="binding site" evidence="10">
    <location>
        <position position="122"/>
    </location>
    <ligand>
        <name>L-citrulline</name>
        <dbReference type="ChEBI" id="CHEBI:57743"/>
    </ligand>
</feature>
<comment type="subcellular location">
    <subcellularLocation>
        <location evidence="10">Cytoplasm</location>
    </subcellularLocation>
</comment>
<dbReference type="Gene3D" id="3.40.50.620">
    <property type="entry name" value="HUPs"/>
    <property type="match status" value="1"/>
</dbReference>
<feature type="binding site" evidence="10">
    <location>
        <position position="174"/>
    </location>
    <ligand>
        <name>L-citrulline</name>
        <dbReference type="ChEBI" id="CHEBI:57743"/>
    </ligand>
</feature>
<keyword evidence="4 10" id="KW-0963">Cytoplasm</keyword>
<dbReference type="FunFam" id="1.20.5.470:FF:000002">
    <property type="entry name" value="Argininosuccinate synthase"/>
    <property type="match status" value="1"/>
</dbReference>
<dbReference type="CDD" id="cd01999">
    <property type="entry name" value="ASS"/>
    <property type="match status" value="1"/>
</dbReference>
<dbReference type="PROSITE" id="PS00564">
    <property type="entry name" value="ARGININOSUCCIN_SYN_1"/>
    <property type="match status" value="1"/>
</dbReference>
<feature type="binding site" evidence="10">
    <location>
        <position position="123"/>
    </location>
    <ligand>
        <name>L-aspartate</name>
        <dbReference type="ChEBI" id="CHEBI:29991"/>
    </ligand>
</feature>
<dbReference type="GO" id="GO:0004055">
    <property type="term" value="F:argininosuccinate synthase activity"/>
    <property type="evidence" value="ECO:0007669"/>
    <property type="project" value="UniProtKB-UniRule"/>
</dbReference>
<keyword evidence="6 10" id="KW-0436">Ligase</keyword>
<feature type="binding site" evidence="10">
    <location>
        <position position="271"/>
    </location>
    <ligand>
        <name>L-citrulline</name>
        <dbReference type="ChEBI" id="CHEBI:57743"/>
    </ligand>
</feature>
<keyword evidence="8 10" id="KW-0547">Nucleotide-binding</keyword>
<feature type="binding site" evidence="10">
    <location>
        <position position="259"/>
    </location>
    <ligand>
        <name>L-citrulline</name>
        <dbReference type="ChEBI" id="CHEBI:57743"/>
    </ligand>
</feature>
<comment type="subunit">
    <text evidence="2 10">Homotetramer.</text>
</comment>
<dbReference type="GO" id="GO:0005524">
    <property type="term" value="F:ATP binding"/>
    <property type="evidence" value="ECO:0007669"/>
    <property type="project" value="UniProtKB-UniRule"/>
</dbReference>
<dbReference type="EMBL" id="QWVS01000015">
    <property type="protein sequence ID" value="RID86464.1"/>
    <property type="molecule type" value="Genomic_DNA"/>
</dbReference>
<dbReference type="AlphaFoldDB" id="A0A398BAA1"/>
<dbReference type="InterPro" id="IPR018223">
    <property type="entry name" value="Arginosuc_synth_CS"/>
</dbReference>
<dbReference type="SUPFAM" id="SSF52402">
    <property type="entry name" value="Adenine nucleotide alpha hydrolases-like"/>
    <property type="match status" value="1"/>
</dbReference>
<evidence type="ECO:0000256" key="10">
    <source>
        <dbReference type="HAMAP-Rule" id="MF_00005"/>
    </source>
</evidence>
<dbReference type="GO" id="GO:0000053">
    <property type="term" value="P:argininosuccinate metabolic process"/>
    <property type="evidence" value="ECO:0007669"/>
    <property type="project" value="TreeGrafter"/>
</dbReference>
<keyword evidence="9 10" id="KW-0067">ATP-binding</keyword>
<dbReference type="Pfam" id="PF00764">
    <property type="entry name" value="Arginosuc_synth"/>
    <property type="match status" value="1"/>
</dbReference>
<reference evidence="13 14" key="1">
    <citation type="submission" date="2018-08" db="EMBL/GenBank/DDBJ databases">
        <title>Bacillus jemisoniae sp. nov., Bacillus chryseoplanitiae sp. nov., Bacillus resnikiae sp. nov., and Bacillus frankliniae sp. nov., isolated from Viking spacecraft and associated surfaces.</title>
        <authorList>
            <person name="Seuylemezian A."/>
            <person name="Vaishampayan P."/>
        </authorList>
    </citation>
    <scope>NUCLEOTIDE SEQUENCE [LARGE SCALE GENOMIC DNA]</scope>
    <source>
        <strain evidence="13 14">MA001</strain>
    </source>
</reference>
<feature type="domain" description="Arginosuccinate synthase C-terminal" evidence="12">
    <location>
        <begin position="173"/>
        <end position="389"/>
    </location>
</feature>
<feature type="binding site" evidence="10">
    <location>
        <position position="118"/>
    </location>
    <ligand>
        <name>L-aspartate</name>
        <dbReference type="ChEBI" id="CHEBI:29991"/>
    </ligand>
</feature>
<evidence type="ECO:0000256" key="4">
    <source>
        <dbReference type="ARBA" id="ARBA00022490"/>
    </source>
</evidence>
<dbReference type="NCBIfam" id="TIGR00032">
    <property type="entry name" value="argG"/>
    <property type="match status" value="1"/>
</dbReference>
<feature type="binding site" evidence="10">
    <location>
        <position position="126"/>
    </location>
    <ligand>
        <name>L-citrulline</name>
        <dbReference type="ChEBI" id="CHEBI:57743"/>
    </ligand>
</feature>
<dbReference type="Proteomes" id="UP000266016">
    <property type="component" value="Unassembled WGS sequence"/>
</dbReference>
<dbReference type="InterPro" id="IPR048267">
    <property type="entry name" value="Arginosuc_syn_N"/>
</dbReference>
<dbReference type="GO" id="GO:0006526">
    <property type="term" value="P:L-arginine biosynthetic process"/>
    <property type="evidence" value="ECO:0007669"/>
    <property type="project" value="UniProtKB-UniRule"/>
</dbReference>
<dbReference type="UniPathway" id="UPA00068">
    <property type="reaction ID" value="UER00113"/>
</dbReference>
<dbReference type="FunFam" id="3.90.1260.10:FF:000007">
    <property type="entry name" value="Argininosuccinate synthase"/>
    <property type="match status" value="1"/>
</dbReference>
<dbReference type="InterPro" id="IPR024074">
    <property type="entry name" value="AS_cat/multimer_dom_body"/>
</dbReference>
<evidence type="ECO:0000256" key="5">
    <source>
        <dbReference type="ARBA" id="ARBA00022571"/>
    </source>
</evidence>
<accession>A0A398BAA1</accession>
<keyword evidence="5 10" id="KW-0055">Arginine biosynthesis</keyword>
<dbReference type="InterPro" id="IPR014729">
    <property type="entry name" value="Rossmann-like_a/b/a_fold"/>
</dbReference>
<keyword evidence="7 10" id="KW-0028">Amino-acid biosynthesis</keyword>